<keyword evidence="6 8" id="KW-0560">Oxidoreductase</keyword>
<dbReference type="GO" id="GO:0006108">
    <property type="term" value="P:malate metabolic process"/>
    <property type="evidence" value="ECO:0007669"/>
    <property type="project" value="InterPro"/>
</dbReference>
<dbReference type="AlphaFoldDB" id="A0A2K9NVH4"/>
<sequence length="776" mass="85280">MSNQRNDRTERNDADEKKQQALDYHADGRPGKIEVISTKPTLTSLDLTKAYSPGVAWPCLEIAKDPELAYKYTAKGNLVAVISNGTAVLGLGNIGAVAGKPVMEGKGLLFKRFADIDVFDIEVNENTVEGMVKIVSALEPTFGGVNLEDIKAPECFEIETQLIEKMQIPVFHDDQHGTAIIASAALLNAIEITGRDIKKTKVAVSGAGAAAISCAKLFFELGLPRENLIMCDSNGAIYKGRKEGMNKYKDEFAVETKARTLGDAMVGADVFIGCSARGLVTQQMVKDMAANPIIFAMANPDPEIYPAEVHAVRDDAIMATGRSDFPNQVNNVLGFPFIFRGALDTRSKKINVEMKLAAVHALAGLAKEEVPEEVKMAYGGEDFKFGKNYLIPKPFDPRVLTRVTPAVAKAAMDSGVARFNIDDLHAYARALEGRMGNSAQFMKSLRDRLATYVAKSGKKVRVVFAEGTNTRILQAVKQLVEEDKIEPILLGRKKAIHKKMDMLGLEKYKDDVRTINPRKHEEFENYVRLYSKERQRSGVSVYHAEELMSHQNYFGSMMVKHGLADAVIAGPTLNYADCFPPLMHVIGTKEKASAAGIFVMSFKNRVLFFADCAVQIEPNEDQLCEIAAGTAELFRKLMKREPRIAFLSFSNFGSNDSERAKVVKRAVQLTKTRYPNLLVEGEMQADVAVNKGLMDKLFSFSTLDGPSDILIFPELNSANISYKLLAQLGNANAIGPILLPMNQPANIIPRTATVTEIVNMCVLSALLSDKKMSNRE</sequence>
<comment type="similarity">
    <text evidence="3">In the N-terminal section; belongs to the malic enzymes family.</text>
</comment>
<comment type="cofactor">
    <cofactor evidence="2">
        <name>Mg(2+)</name>
        <dbReference type="ChEBI" id="CHEBI:18420"/>
    </cofactor>
</comment>
<dbReference type="Pfam" id="PF03949">
    <property type="entry name" value="Malic_M"/>
    <property type="match status" value="1"/>
</dbReference>
<dbReference type="Proteomes" id="UP000235584">
    <property type="component" value="Chromosome"/>
</dbReference>
<dbReference type="CDD" id="cd05311">
    <property type="entry name" value="NAD_bind_2_malic_enz"/>
    <property type="match status" value="1"/>
</dbReference>
<dbReference type="Gene3D" id="3.40.50.720">
    <property type="entry name" value="NAD(P)-binding Rossmann-like Domain"/>
    <property type="match status" value="1"/>
</dbReference>
<evidence type="ECO:0000313" key="8">
    <source>
        <dbReference type="EMBL" id="AUN99507.1"/>
    </source>
</evidence>
<dbReference type="InterPro" id="IPR042112">
    <property type="entry name" value="P_AcTrfase_dom2"/>
</dbReference>
<dbReference type="InterPro" id="IPR046346">
    <property type="entry name" value="Aminoacid_DH-like_N_sf"/>
</dbReference>
<dbReference type="InterPro" id="IPR037062">
    <property type="entry name" value="Malic_N_dom_sf"/>
</dbReference>
<dbReference type="GO" id="GO:0016746">
    <property type="term" value="F:acyltransferase activity"/>
    <property type="evidence" value="ECO:0007669"/>
    <property type="project" value="InterPro"/>
</dbReference>
<dbReference type="Pfam" id="PF00390">
    <property type="entry name" value="malic"/>
    <property type="match status" value="1"/>
</dbReference>
<dbReference type="SUPFAM" id="SSF53223">
    <property type="entry name" value="Aminoacid dehydrogenase-like, N-terminal domain"/>
    <property type="match status" value="1"/>
</dbReference>
<keyword evidence="7" id="KW-0511">Multifunctional enzyme</keyword>
<accession>A0A2K9NVH4</accession>
<dbReference type="SMART" id="SM01274">
    <property type="entry name" value="malic"/>
    <property type="match status" value="1"/>
</dbReference>
<comment type="similarity">
    <text evidence="4">In the C-terminal section; belongs to the phosphate acetyltransferase and butyryltransferase family.</text>
</comment>
<dbReference type="Gene3D" id="3.40.50.10380">
    <property type="entry name" value="Malic enzyme, N-terminal domain"/>
    <property type="match status" value="1"/>
</dbReference>
<dbReference type="InterPro" id="IPR045213">
    <property type="entry name" value="Malic_NAD-bd_bact_type"/>
</dbReference>
<evidence type="ECO:0000256" key="7">
    <source>
        <dbReference type="ARBA" id="ARBA00023268"/>
    </source>
</evidence>
<evidence type="ECO:0000256" key="4">
    <source>
        <dbReference type="ARBA" id="ARBA00008756"/>
    </source>
</evidence>
<gene>
    <name evidence="8" type="ORF">C0V70_15625</name>
</gene>
<dbReference type="Gene3D" id="3.40.50.10750">
    <property type="entry name" value="Isocitrate/Isopropylmalate dehydrogenase-like"/>
    <property type="match status" value="1"/>
</dbReference>
<dbReference type="InterPro" id="IPR002505">
    <property type="entry name" value="PTA_PTB"/>
</dbReference>
<dbReference type="GO" id="GO:0046872">
    <property type="term" value="F:metal ion binding"/>
    <property type="evidence" value="ECO:0007669"/>
    <property type="project" value="UniProtKB-KW"/>
</dbReference>
<evidence type="ECO:0000256" key="5">
    <source>
        <dbReference type="ARBA" id="ARBA00022723"/>
    </source>
</evidence>
<keyword evidence="5" id="KW-0479">Metal-binding</keyword>
<dbReference type="SUPFAM" id="SSF51735">
    <property type="entry name" value="NAD(P)-binding Rossmann-fold domains"/>
    <property type="match status" value="1"/>
</dbReference>
<dbReference type="KEGG" id="bsto:C0V70_15625"/>
<evidence type="ECO:0000256" key="1">
    <source>
        <dbReference type="ARBA" id="ARBA00001936"/>
    </source>
</evidence>
<dbReference type="EMBL" id="CP025704">
    <property type="protein sequence ID" value="AUN99507.1"/>
    <property type="molecule type" value="Genomic_DNA"/>
</dbReference>
<keyword evidence="9" id="KW-1185">Reference proteome</keyword>
<dbReference type="FunFam" id="3.40.50.10380:FF:000003">
    <property type="entry name" value="NADP-dependent malic enzyme"/>
    <property type="match status" value="1"/>
</dbReference>
<dbReference type="GO" id="GO:0051287">
    <property type="term" value="F:NAD binding"/>
    <property type="evidence" value="ECO:0007669"/>
    <property type="project" value="InterPro"/>
</dbReference>
<dbReference type="SMART" id="SM00919">
    <property type="entry name" value="Malic_M"/>
    <property type="match status" value="1"/>
</dbReference>
<dbReference type="InterPro" id="IPR012301">
    <property type="entry name" value="Malic_N_dom"/>
</dbReference>
<evidence type="ECO:0000256" key="2">
    <source>
        <dbReference type="ARBA" id="ARBA00001946"/>
    </source>
</evidence>
<dbReference type="PANTHER" id="PTHR43237:SF4">
    <property type="entry name" value="NADP-DEPENDENT MALIC ENZYME"/>
    <property type="match status" value="1"/>
</dbReference>
<evidence type="ECO:0000256" key="6">
    <source>
        <dbReference type="ARBA" id="ARBA00023002"/>
    </source>
</evidence>
<name>A0A2K9NVH4_BACTC</name>
<dbReference type="PIRSF" id="PIRSF036684">
    <property type="entry name" value="ME_PTA"/>
    <property type="match status" value="1"/>
</dbReference>
<dbReference type="EC" id="1.1.1.40" evidence="8"/>
<protein>
    <submittedName>
        <fullName evidence="8">NADP-dependent malic enzyme</fullName>
        <ecNumber evidence="8">1.1.1.40</ecNumber>
    </submittedName>
</protein>
<dbReference type="FunFam" id="3.40.50.720:FF:000095">
    <property type="entry name" value="NADP-dependent malic enzyme"/>
    <property type="match status" value="1"/>
</dbReference>
<dbReference type="RefSeq" id="WP_102244798.1">
    <property type="nucleotide sequence ID" value="NZ_CP025704.1"/>
</dbReference>
<reference evidence="8 9" key="1">
    <citation type="submission" date="2018-01" db="EMBL/GenBank/DDBJ databases">
        <title>Complete genome sequence of Bacteriovorax stolpii DSM12778.</title>
        <authorList>
            <person name="Tang B."/>
            <person name="Chang J."/>
        </authorList>
    </citation>
    <scope>NUCLEOTIDE SEQUENCE [LARGE SCALE GENOMIC DNA]</scope>
    <source>
        <strain evidence="8 9">DSM 12778</strain>
    </source>
</reference>
<proteinExistence type="inferred from homology"/>
<organism evidence="8 9">
    <name type="scientific">Bacteriovorax stolpii</name>
    <name type="common">Bdellovibrio stolpii</name>
    <dbReference type="NCBI Taxonomy" id="960"/>
    <lineage>
        <taxon>Bacteria</taxon>
        <taxon>Pseudomonadati</taxon>
        <taxon>Bdellovibrionota</taxon>
        <taxon>Bacteriovoracia</taxon>
        <taxon>Bacteriovoracales</taxon>
        <taxon>Bacteriovoracaceae</taxon>
        <taxon>Bacteriovorax</taxon>
    </lineage>
</organism>
<comment type="cofactor">
    <cofactor evidence="1">
        <name>Mn(2+)</name>
        <dbReference type="ChEBI" id="CHEBI:29035"/>
    </cofactor>
</comment>
<dbReference type="InterPro" id="IPR036291">
    <property type="entry name" value="NAD(P)-bd_dom_sf"/>
</dbReference>
<dbReference type="SUPFAM" id="SSF53659">
    <property type="entry name" value="Isocitrate/Isopropylmalate dehydrogenase-like"/>
    <property type="match status" value="1"/>
</dbReference>
<dbReference type="InterPro" id="IPR042113">
    <property type="entry name" value="P_AcTrfase_dom1"/>
</dbReference>
<dbReference type="Gene3D" id="3.40.50.10950">
    <property type="match status" value="1"/>
</dbReference>
<dbReference type="InterPro" id="IPR012302">
    <property type="entry name" value="Malic_NAD-bd"/>
</dbReference>
<dbReference type="PANTHER" id="PTHR43237">
    <property type="entry name" value="NADP-DEPENDENT MALIC ENZYME"/>
    <property type="match status" value="1"/>
</dbReference>
<dbReference type="Pfam" id="PF01515">
    <property type="entry name" value="PTA_PTB"/>
    <property type="match status" value="1"/>
</dbReference>
<evidence type="ECO:0000256" key="3">
    <source>
        <dbReference type="ARBA" id="ARBA00007686"/>
    </source>
</evidence>
<dbReference type="GO" id="GO:0004473">
    <property type="term" value="F:malate dehydrogenase (decarboxylating) (NADP+) activity"/>
    <property type="evidence" value="ECO:0007669"/>
    <property type="project" value="UniProtKB-EC"/>
</dbReference>
<dbReference type="InterPro" id="IPR012188">
    <property type="entry name" value="ME_PTA"/>
</dbReference>
<dbReference type="InterPro" id="IPR051674">
    <property type="entry name" value="Malate_Decarboxylase"/>
</dbReference>
<evidence type="ECO:0000313" key="9">
    <source>
        <dbReference type="Proteomes" id="UP000235584"/>
    </source>
</evidence>